<dbReference type="EMBL" id="LRGC01000005">
    <property type="protein sequence ID" value="KWR55586.1"/>
    <property type="molecule type" value="Genomic_DNA"/>
</dbReference>
<dbReference type="GO" id="GO:0016757">
    <property type="term" value="F:glycosyltransferase activity"/>
    <property type="evidence" value="ECO:0007669"/>
    <property type="project" value="UniProtKB-KW"/>
</dbReference>
<evidence type="ECO:0000313" key="5">
    <source>
        <dbReference type="Proteomes" id="UP000056419"/>
    </source>
</evidence>
<comment type="caution">
    <text evidence="4">The sequence shown here is derived from an EMBL/GenBank/DDBJ whole genome shotgun (WGS) entry which is preliminary data.</text>
</comment>
<dbReference type="Proteomes" id="UP000056419">
    <property type="component" value="Unassembled WGS sequence"/>
</dbReference>
<evidence type="ECO:0000256" key="1">
    <source>
        <dbReference type="ARBA" id="ARBA00006739"/>
    </source>
</evidence>
<keyword evidence="5" id="KW-1185">Reference proteome</keyword>
<keyword evidence="2" id="KW-0328">Glycosyltransferase</keyword>
<keyword evidence="3 4" id="KW-0808">Transferase</keyword>
<accession>A0A120A2U8</accession>
<name>A0A120A2U8_BACSE</name>
<dbReference type="PATRIC" id="fig|46506.5.peg.1458"/>
<proteinExistence type="inferred from homology"/>
<organism evidence="4 5">
    <name type="scientific">Bacteroides stercoris</name>
    <dbReference type="NCBI Taxonomy" id="46506"/>
    <lineage>
        <taxon>Bacteria</taxon>
        <taxon>Pseudomonadati</taxon>
        <taxon>Bacteroidota</taxon>
        <taxon>Bacteroidia</taxon>
        <taxon>Bacteroidales</taxon>
        <taxon>Bacteroidaceae</taxon>
        <taxon>Bacteroides</taxon>
    </lineage>
</organism>
<evidence type="ECO:0000313" key="4">
    <source>
        <dbReference type="EMBL" id="KWR55586.1"/>
    </source>
</evidence>
<dbReference type="InterPro" id="IPR029044">
    <property type="entry name" value="Nucleotide-diphossugar_trans"/>
</dbReference>
<evidence type="ECO:0000256" key="2">
    <source>
        <dbReference type="ARBA" id="ARBA00022676"/>
    </source>
</evidence>
<dbReference type="STRING" id="46506.AA415_01365"/>
<dbReference type="PANTHER" id="PTHR43179">
    <property type="entry name" value="RHAMNOSYLTRANSFERASE WBBL"/>
    <property type="match status" value="1"/>
</dbReference>
<comment type="similarity">
    <text evidence="1">Belongs to the glycosyltransferase 2 family.</text>
</comment>
<protein>
    <submittedName>
        <fullName evidence="4">Putative glycosyltransferase</fullName>
    </submittedName>
</protein>
<dbReference type="PANTHER" id="PTHR43179:SF12">
    <property type="entry name" value="GALACTOFURANOSYLTRANSFERASE GLFT2"/>
    <property type="match status" value="1"/>
</dbReference>
<reference evidence="4 5" key="1">
    <citation type="journal article" date="2016" name="BMC Genomics">
        <title>Type VI secretion systems of human gut Bacteroidales segregate into three genetic architectures, two of which are contained on mobile genetic elements.</title>
        <authorList>
            <person name="Coyne M.J."/>
            <person name="Roelofs K.G."/>
            <person name="Comstock L.E."/>
        </authorList>
    </citation>
    <scope>NUCLEOTIDE SEQUENCE [LARGE SCALE GENOMIC DNA]</scope>
    <source>
        <strain evidence="4 5">CL09T03C01</strain>
    </source>
</reference>
<evidence type="ECO:0000256" key="3">
    <source>
        <dbReference type="ARBA" id="ARBA00022679"/>
    </source>
</evidence>
<dbReference type="SUPFAM" id="SSF53448">
    <property type="entry name" value="Nucleotide-diphospho-sugar transferases"/>
    <property type="match status" value="1"/>
</dbReference>
<dbReference type="Gene3D" id="3.90.550.10">
    <property type="entry name" value="Spore Coat Polysaccharide Biosynthesis Protein SpsA, Chain A"/>
    <property type="match status" value="1"/>
</dbReference>
<dbReference type="RefSeq" id="WP_060385656.1">
    <property type="nucleotide sequence ID" value="NZ_LRGC01000005.1"/>
</dbReference>
<sequence>MRLLAVVVLYHPGKDLAGNINSYLSQADRLLLWDNTPGGGKEQLPLSGVTHPERLEYRGCGRNVGIGTALNDAVAYAREHGYTHLLTLDQDSYFLPGVFRDYTAAIRSYGEEKRVIFSVNYFIKSQQAPFYPVADRVDEVSSAMTSGTVYPVGLFEELGVFMEELFVWGIDCEYCWRAARKGVRTVCFKNILLQHDLGYQKKKHRLLGKEVFPNEYPPARTYYNVRNGMVLHRLYPESLNLKAHLRYHLYKRIVFVLLYEKQKIAKWKALWDGYRDGKRGKLGERGQ</sequence>
<dbReference type="AlphaFoldDB" id="A0A120A2U8"/>
<gene>
    <name evidence="4" type="ORF">AA415_01365</name>
</gene>